<dbReference type="Pfam" id="PF00063">
    <property type="entry name" value="Myosin_head"/>
    <property type="match status" value="2"/>
</dbReference>
<feature type="region of interest" description="Disordered" evidence="8">
    <location>
        <begin position="1747"/>
        <end position="1779"/>
    </location>
</feature>
<dbReference type="CDD" id="cd00124">
    <property type="entry name" value="MYSc"/>
    <property type="match status" value="1"/>
</dbReference>
<feature type="binding site" evidence="6">
    <location>
        <begin position="857"/>
        <end position="864"/>
    </location>
    <ligand>
        <name>ATP</name>
        <dbReference type="ChEBI" id="CHEBI:30616"/>
    </ligand>
</feature>
<evidence type="ECO:0000313" key="11">
    <source>
        <dbReference type="Proteomes" id="UP001642464"/>
    </source>
</evidence>
<evidence type="ECO:0000256" key="3">
    <source>
        <dbReference type="ARBA" id="ARBA00023123"/>
    </source>
</evidence>
<feature type="compositionally biased region" description="Basic and acidic residues" evidence="8">
    <location>
        <begin position="1621"/>
        <end position="1658"/>
    </location>
</feature>
<feature type="region of interest" description="Disordered" evidence="8">
    <location>
        <begin position="327"/>
        <end position="504"/>
    </location>
</feature>
<dbReference type="SUPFAM" id="SSF52540">
    <property type="entry name" value="P-loop containing nucleoside triphosphate hydrolases"/>
    <property type="match status" value="2"/>
</dbReference>
<keyword evidence="2 6" id="KW-0067">ATP-binding</keyword>
<feature type="region of interest" description="Disordered" evidence="8">
    <location>
        <begin position="576"/>
        <end position="599"/>
    </location>
</feature>
<dbReference type="EMBL" id="CAXAMM010000225">
    <property type="protein sequence ID" value="CAK8986585.1"/>
    <property type="molecule type" value="Genomic_DNA"/>
</dbReference>
<dbReference type="InterPro" id="IPR036961">
    <property type="entry name" value="Kinesin_motor_dom_sf"/>
</dbReference>
<feature type="compositionally biased region" description="Basic and acidic residues" evidence="8">
    <location>
        <begin position="461"/>
        <end position="477"/>
    </location>
</feature>
<reference evidence="10 11" key="1">
    <citation type="submission" date="2024-02" db="EMBL/GenBank/DDBJ databases">
        <authorList>
            <person name="Chen Y."/>
            <person name="Shah S."/>
            <person name="Dougan E. K."/>
            <person name="Thang M."/>
            <person name="Chan C."/>
        </authorList>
    </citation>
    <scope>NUCLEOTIDE SEQUENCE [LARGE SCALE GENOMIC DNA]</scope>
</reference>
<name>A0ABP0HCN9_9DINO</name>
<dbReference type="Gene3D" id="1.20.5.4820">
    <property type="match status" value="2"/>
</dbReference>
<dbReference type="PROSITE" id="PS51456">
    <property type="entry name" value="MYOSIN_MOTOR"/>
    <property type="match status" value="2"/>
</dbReference>
<evidence type="ECO:0000256" key="7">
    <source>
        <dbReference type="SAM" id="Coils"/>
    </source>
</evidence>
<dbReference type="Gene3D" id="3.40.850.10">
    <property type="entry name" value="Kinesin motor domain"/>
    <property type="match status" value="2"/>
</dbReference>
<accession>A0ABP0HCN9</accession>
<dbReference type="PANTHER" id="PTHR13140">
    <property type="entry name" value="MYOSIN"/>
    <property type="match status" value="1"/>
</dbReference>
<keyword evidence="11" id="KW-1185">Reference proteome</keyword>
<feature type="compositionally biased region" description="Basic and acidic residues" evidence="8">
    <location>
        <begin position="327"/>
        <end position="450"/>
    </location>
</feature>
<dbReference type="SMART" id="SM00242">
    <property type="entry name" value="MYSc"/>
    <property type="match status" value="1"/>
</dbReference>
<protein>
    <submittedName>
        <fullName evidence="10">Myosin-6 (AtMYA2)</fullName>
    </submittedName>
</protein>
<evidence type="ECO:0000256" key="6">
    <source>
        <dbReference type="PROSITE-ProRule" id="PRU00782"/>
    </source>
</evidence>
<keyword evidence="4 6" id="KW-0505">Motor protein</keyword>
<dbReference type="InterPro" id="IPR027417">
    <property type="entry name" value="P-loop_NTPase"/>
</dbReference>
<dbReference type="PANTHER" id="PTHR13140:SF706">
    <property type="entry name" value="DILUTE CLASS UNCONVENTIONAL MYOSIN, ISOFORM C"/>
    <property type="match status" value="1"/>
</dbReference>
<feature type="compositionally biased region" description="Basic and acidic residues" evidence="8">
    <location>
        <begin position="1603"/>
        <end position="1614"/>
    </location>
</feature>
<comment type="similarity">
    <text evidence="6">Belongs to the TRAFAC class myosin-kinesin ATPase superfamily. Myosin family.</text>
</comment>
<evidence type="ECO:0000256" key="4">
    <source>
        <dbReference type="ARBA" id="ARBA00023175"/>
    </source>
</evidence>
<keyword evidence="5 6" id="KW-0009">Actin-binding</keyword>
<dbReference type="InterPro" id="IPR001609">
    <property type="entry name" value="Myosin_head_motor_dom-like"/>
</dbReference>
<evidence type="ECO:0000256" key="2">
    <source>
        <dbReference type="ARBA" id="ARBA00022840"/>
    </source>
</evidence>
<evidence type="ECO:0000313" key="10">
    <source>
        <dbReference type="EMBL" id="CAK8986585.1"/>
    </source>
</evidence>
<evidence type="ECO:0000256" key="5">
    <source>
        <dbReference type="ARBA" id="ARBA00023203"/>
    </source>
</evidence>
<dbReference type="Proteomes" id="UP001642464">
    <property type="component" value="Unassembled WGS sequence"/>
</dbReference>
<keyword evidence="3 6" id="KW-0518">Myosin</keyword>
<feature type="region of interest" description="Actin-binding" evidence="6">
    <location>
        <begin position="26"/>
        <end position="48"/>
    </location>
</feature>
<feature type="compositionally biased region" description="Polar residues" evidence="8">
    <location>
        <begin position="1750"/>
        <end position="1759"/>
    </location>
</feature>
<evidence type="ECO:0000259" key="9">
    <source>
        <dbReference type="PROSITE" id="PS51456"/>
    </source>
</evidence>
<feature type="compositionally biased region" description="Basic and acidic residues" evidence="8">
    <location>
        <begin position="1877"/>
        <end position="1908"/>
    </location>
</feature>
<feature type="compositionally biased region" description="Low complexity" evidence="8">
    <location>
        <begin position="1863"/>
        <end position="1876"/>
    </location>
</feature>
<evidence type="ECO:0000256" key="1">
    <source>
        <dbReference type="ARBA" id="ARBA00022741"/>
    </source>
</evidence>
<feature type="region of interest" description="Disordered" evidence="8">
    <location>
        <begin position="1823"/>
        <end position="1908"/>
    </location>
</feature>
<comment type="caution">
    <text evidence="6">Lacks conserved residue(s) required for the propagation of feature annotation.</text>
</comment>
<comment type="caution">
    <text evidence="10">The sequence shown here is derived from an EMBL/GenBank/DDBJ whole genome shotgun (WGS) entry which is preliminary data.</text>
</comment>
<keyword evidence="1 6" id="KW-0547">Nucleotide-binding</keyword>
<evidence type="ECO:0000256" key="8">
    <source>
        <dbReference type="SAM" id="MobiDB-lite"/>
    </source>
</evidence>
<dbReference type="PRINTS" id="PR00193">
    <property type="entry name" value="MYOSINHEAVY"/>
</dbReference>
<feature type="coiled-coil region" evidence="7">
    <location>
        <begin position="516"/>
        <end position="543"/>
    </location>
</feature>
<dbReference type="Gene3D" id="1.20.120.720">
    <property type="entry name" value="Myosin VI head, motor domain, U50 subdomain"/>
    <property type="match status" value="1"/>
</dbReference>
<sequence>MVDASSVRSVCEAPFRSISKKYCTDLEHLLQTLSTCQLHYIRCFKPNDFQQAAVFDEQLVLDQIVQCGTVELVKIMHDGYPNRCRFQEMLRFRDLLPESFQRYGTRTFIEALLLAYNVPKEDWALGTSRLFLRAGQLKALEDLRSAGAAPDPVRLQQIVRRIIRAKWLRAAHAVRLCLYVPRFLSAVRAKRAEETLATRALLMGRLRLQLDRARCRLREKHRRALRRWRVAMHVVRLTGSWMAQAQARRLQKAMRKFWRLRTRLPEWVALKAEEARLEEERRRAEEEARLEEERRRAEEEARLEEERRRAEEEARLEEERRREEHEAKLEEERRRAEEEAKLEEERRMAEEEARLEEERKRAEEEARLEEEQRREEEEARLQEERRRVEEEARLEEEHRRAEEEAAECRMAEEEARQEDERGRAVKEARWEEERRMAQARELEEHRRAAEEQAEFEPIPDEESKFRQSEEKERRPSIKDVPSPCRSSQRHLPGEPEVTEDGWSNISPDLNSRQNLIDFLALRCKQVETEMQKKQTEIQNDMNDLLKRHEMMESRLNSSYQPQGQLALALAPMSPESLQHRPSVGRAAHTPSSVYQEKRRHSILVDDRQNWQEQRAFIMEDLQKTSTPSRLSPPSPRTEEKNRCIKTFKKCTQIDGSKSRSPGTPVKDEELQLQRQWWAQQRRALFKETQLSCESEDPRTRAFPARYTRVVQDLVYAPCEKEVPFTPGVVVEVRAEDAVVQVADDLQTIPLGDLRRRFIRDDGATCSDNTSLVHLNDATILENLKARHEVDEIYTYTASVLLAVNPYKDVTGLYGESQCLRYRGKHIGALPPHPYAIADTAYRALVRDRKNQGFIISGESGAGKTETAKIVMEYLGYVSGSCNQKTEQIQRRVEQAQPILESFGNAVTMRNNNSSRFGKYNRVFFDEHGILVDASVTTYLLESSRVVVHARRERTYHCFYEMLRGLPDEKLSQLHLEREKLYLLLASDAQEDLADDQKWHSQFQDRDAKLFHKLCGALSTVGFSGDEIDKIFQVLAGLVHLGDLSNGEKDEGDEAATVQLDQEILNKASALLGMDSDELGGALRRRRVRVTHAGRESLHEVPRTTSQFRHALHSLIKALYKRLFERLVQRINSSFGEWRRLPEEDEKWYQIGILDIYGFERLQRNSFEQLCINLANERLQQYFVENVLVAEQDLYKREGLPWIGLELPDSTPVVSAIVQTFKTLDEYSQQLAKGFEKTSDEGFCQKTVEDSQKDVQRKEVLRPLKMSNKRGSKAGTSLAMNEGFVVKHYAGMVEYNTKGWLDKNNDRLLAECEDLICTSSFDFVASLGEADAGKVPFRSISKKYCADLENLLETLNTCHLHYIRCFKPNEFQKPAIFSQTLVLDQLVQCGTIELVKIMHDGYPNRSPFNTIVQRFRDLLPESFQRYGMRTFIEALMLAYEVPEQEWALGMSRLFLKAGQLKALEDMRSEGAEADPERLKAIVHSIIRKKWVRAKNAIQLFLAELRTARALRTLCTRALLVGRLQPMLLAAREKLRLRALAAQRRWRVWGTAAYASTVFMKKVRDARQRKLANAFSVAWLLHKRLIPLANAARQRLAAEAVRREAERRREEERRAAEAGGGERPVKGGGEDLRKRAEEEQRKREEEQKKHEEEMRKQEEERLAQIKKLEEEHQRELEEKAAYEAEMKAQAAKREAQLKAEADRREAETRAQYEEEIRRMKKDLEDKKLRTESEEVGIGKSTIWVMTDHRQAKSQTNPNNSLADDARSTACPTELDAGPSWSQYREMQERVLKLEQQMAERQNETREEMLKLLHNCKLLMVDLYPNGEDEEQSQPRTRRSSVRGDPLKSLAADYNTKPRLLDEPRGSSGRVNSRGSVDSTSHDGSLDELKKVMEEQLGKLQRDMQKKQDENVKTLSTLRSKNEELEWVLASQTRAQAWKGPQRDPELDLQRDWWLEQRKTLMEELYPNGREQM</sequence>
<feature type="region of interest" description="Disordered" evidence="8">
    <location>
        <begin position="1603"/>
        <end position="1658"/>
    </location>
</feature>
<feature type="domain" description="Myosin motor" evidence="9">
    <location>
        <begin position="763"/>
        <end position="1467"/>
    </location>
</feature>
<dbReference type="Gene3D" id="1.20.58.530">
    <property type="match status" value="1"/>
</dbReference>
<organism evidence="10 11">
    <name type="scientific">Durusdinium trenchii</name>
    <dbReference type="NCBI Taxonomy" id="1381693"/>
    <lineage>
        <taxon>Eukaryota</taxon>
        <taxon>Sar</taxon>
        <taxon>Alveolata</taxon>
        <taxon>Dinophyceae</taxon>
        <taxon>Suessiales</taxon>
        <taxon>Symbiodiniaceae</taxon>
        <taxon>Durusdinium</taxon>
    </lineage>
</organism>
<feature type="compositionally biased region" description="Acidic residues" evidence="8">
    <location>
        <begin position="451"/>
        <end position="460"/>
    </location>
</feature>
<feature type="region of interest" description="Actin-binding" evidence="6">
    <location>
        <begin position="1347"/>
        <end position="1369"/>
    </location>
</feature>
<proteinExistence type="inferred from homology"/>
<feature type="domain" description="Myosin motor" evidence="9">
    <location>
        <begin position="1"/>
        <end position="145"/>
    </location>
</feature>
<keyword evidence="7" id="KW-0175">Coiled coil</keyword>
<gene>
    <name evidence="10" type="ORF">SCF082_LOCUS617</name>
</gene>
<dbReference type="Gene3D" id="1.10.10.820">
    <property type="match status" value="1"/>
</dbReference>